<dbReference type="Proteomes" id="UP000011885">
    <property type="component" value="Unassembled WGS sequence"/>
</dbReference>
<accession>M5U1E6</accession>
<name>M5U1E6_9BACT</name>
<protein>
    <submittedName>
        <fullName evidence="2">Membrane protein</fullName>
    </submittedName>
</protein>
<evidence type="ECO:0000313" key="3">
    <source>
        <dbReference type="Proteomes" id="UP000011885"/>
    </source>
</evidence>
<keyword evidence="1" id="KW-0812">Transmembrane</keyword>
<feature type="transmembrane region" description="Helical" evidence="1">
    <location>
        <begin position="96"/>
        <end position="117"/>
    </location>
</feature>
<dbReference type="AlphaFoldDB" id="M5U1E6"/>
<reference evidence="2 3" key="1">
    <citation type="journal article" date="2013" name="Mar. Genomics">
        <title>Expression of sulfatases in Rhodopirellula baltica and the diversity of sulfatases in the genus Rhodopirellula.</title>
        <authorList>
            <person name="Wegner C.E."/>
            <person name="Richter-Heitmann T."/>
            <person name="Klindworth A."/>
            <person name="Klockow C."/>
            <person name="Richter M."/>
            <person name="Achstetter T."/>
            <person name="Glockner F.O."/>
            <person name="Harder J."/>
        </authorList>
    </citation>
    <scope>NUCLEOTIDE SEQUENCE [LARGE SCALE GENOMIC DNA]</scope>
    <source>
        <strain evidence="2 3">SM41</strain>
    </source>
</reference>
<gene>
    <name evidence="2" type="ORF">RSSM_03428</name>
</gene>
<feature type="transmembrane region" description="Helical" evidence="1">
    <location>
        <begin position="48"/>
        <end position="68"/>
    </location>
</feature>
<organism evidence="2 3">
    <name type="scientific">Rhodopirellula sallentina SM41</name>
    <dbReference type="NCBI Taxonomy" id="1263870"/>
    <lineage>
        <taxon>Bacteria</taxon>
        <taxon>Pseudomonadati</taxon>
        <taxon>Planctomycetota</taxon>
        <taxon>Planctomycetia</taxon>
        <taxon>Pirellulales</taxon>
        <taxon>Pirellulaceae</taxon>
        <taxon>Rhodopirellula</taxon>
    </lineage>
</organism>
<evidence type="ECO:0000256" key="1">
    <source>
        <dbReference type="SAM" id="Phobius"/>
    </source>
</evidence>
<keyword evidence="1" id="KW-0472">Membrane</keyword>
<feature type="transmembrane region" description="Helical" evidence="1">
    <location>
        <begin position="7"/>
        <end position="28"/>
    </location>
</feature>
<feature type="transmembrane region" description="Helical" evidence="1">
    <location>
        <begin position="129"/>
        <end position="150"/>
    </location>
</feature>
<keyword evidence="1" id="KW-1133">Transmembrane helix</keyword>
<proteinExistence type="predicted"/>
<evidence type="ECO:0000313" key="2">
    <source>
        <dbReference type="EMBL" id="EMI55104.1"/>
    </source>
</evidence>
<sequence>MSLVTKIGLGIIYISAIREGLAYMVPFLGQRLSKLPGLSFLNDFEATYKLDLAIVLSLFLLVFVWWLWEKLLLLWLYDDDAVFAGKSVRMRERRAWTFRILALVILGADAALFYIAMCISGWGDSMFSLPALLATAAYVGVLIAVSILCIDLKMQVKLAKELYSDDV</sequence>
<dbReference type="PATRIC" id="fig|1263870.3.peg.3645"/>
<comment type="caution">
    <text evidence="2">The sequence shown here is derived from an EMBL/GenBank/DDBJ whole genome shotgun (WGS) entry which is preliminary data.</text>
</comment>
<dbReference type="EMBL" id="ANOH01000228">
    <property type="protein sequence ID" value="EMI55104.1"/>
    <property type="molecule type" value="Genomic_DNA"/>
</dbReference>
<keyword evidence="3" id="KW-1185">Reference proteome</keyword>